<proteinExistence type="predicted"/>
<organism evidence="1 2">
    <name type="scientific">Polyporus arcularius HHB13444</name>
    <dbReference type="NCBI Taxonomy" id="1314778"/>
    <lineage>
        <taxon>Eukaryota</taxon>
        <taxon>Fungi</taxon>
        <taxon>Dikarya</taxon>
        <taxon>Basidiomycota</taxon>
        <taxon>Agaricomycotina</taxon>
        <taxon>Agaricomycetes</taxon>
        <taxon>Polyporales</taxon>
        <taxon>Polyporaceae</taxon>
        <taxon>Polyporus</taxon>
    </lineage>
</organism>
<keyword evidence="2" id="KW-1185">Reference proteome</keyword>
<dbReference type="AlphaFoldDB" id="A0A5C3NVU8"/>
<dbReference type="Proteomes" id="UP000308197">
    <property type="component" value="Unassembled WGS sequence"/>
</dbReference>
<reference evidence="1 2" key="1">
    <citation type="journal article" date="2019" name="Nat. Ecol. Evol.">
        <title>Megaphylogeny resolves global patterns of mushroom evolution.</title>
        <authorList>
            <person name="Varga T."/>
            <person name="Krizsan K."/>
            <person name="Foldi C."/>
            <person name="Dima B."/>
            <person name="Sanchez-Garcia M."/>
            <person name="Sanchez-Ramirez S."/>
            <person name="Szollosi G.J."/>
            <person name="Szarkandi J.G."/>
            <person name="Papp V."/>
            <person name="Albert L."/>
            <person name="Andreopoulos W."/>
            <person name="Angelini C."/>
            <person name="Antonin V."/>
            <person name="Barry K.W."/>
            <person name="Bougher N.L."/>
            <person name="Buchanan P."/>
            <person name="Buyck B."/>
            <person name="Bense V."/>
            <person name="Catcheside P."/>
            <person name="Chovatia M."/>
            <person name="Cooper J."/>
            <person name="Damon W."/>
            <person name="Desjardin D."/>
            <person name="Finy P."/>
            <person name="Geml J."/>
            <person name="Haridas S."/>
            <person name="Hughes K."/>
            <person name="Justo A."/>
            <person name="Karasinski D."/>
            <person name="Kautmanova I."/>
            <person name="Kiss B."/>
            <person name="Kocsube S."/>
            <person name="Kotiranta H."/>
            <person name="LaButti K.M."/>
            <person name="Lechner B.E."/>
            <person name="Liimatainen K."/>
            <person name="Lipzen A."/>
            <person name="Lukacs Z."/>
            <person name="Mihaltcheva S."/>
            <person name="Morgado L.N."/>
            <person name="Niskanen T."/>
            <person name="Noordeloos M.E."/>
            <person name="Ohm R.A."/>
            <person name="Ortiz-Santana B."/>
            <person name="Ovrebo C."/>
            <person name="Racz N."/>
            <person name="Riley R."/>
            <person name="Savchenko A."/>
            <person name="Shiryaev A."/>
            <person name="Soop K."/>
            <person name="Spirin V."/>
            <person name="Szebenyi C."/>
            <person name="Tomsovsky M."/>
            <person name="Tulloss R.E."/>
            <person name="Uehling J."/>
            <person name="Grigoriev I.V."/>
            <person name="Vagvolgyi C."/>
            <person name="Papp T."/>
            <person name="Martin F.M."/>
            <person name="Miettinen O."/>
            <person name="Hibbett D.S."/>
            <person name="Nagy L.G."/>
        </authorList>
    </citation>
    <scope>NUCLEOTIDE SEQUENCE [LARGE SCALE GENOMIC DNA]</scope>
    <source>
        <strain evidence="1 2">HHB13444</strain>
    </source>
</reference>
<gene>
    <name evidence="1" type="ORF">K466DRAFT_151162</name>
</gene>
<protein>
    <submittedName>
        <fullName evidence="1">Uncharacterized protein</fullName>
    </submittedName>
</protein>
<evidence type="ECO:0000313" key="2">
    <source>
        <dbReference type="Proteomes" id="UP000308197"/>
    </source>
</evidence>
<accession>A0A5C3NVU8</accession>
<name>A0A5C3NVU8_9APHY</name>
<evidence type="ECO:0000313" key="1">
    <source>
        <dbReference type="EMBL" id="TFK77663.1"/>
    </source>
</evidence>
<dbReference type="InParanoid" id="A0A5C3NVU8"/>
<dbReference type="EMBL" id="ML213327">
    <property type="protein sequence ID" value="TFK77663.1"/>
    <property type="molecule type" value="Genomic_DNA"/>
</dbReference>
<sequence>MDRACRIEYSRARSTWPTVKYTARPRSPRQHRRRSMTGAAAGLVLAARPMLRRVESSSVLGEEVRRTWPGPSWFVDGDD</sequence>